<feature type="domain" description="HMA" evidence="2">
    <location>
        <begin position="78"/>
        <end position="141"/>
    </location>
</feature>
<dbReference type="Gene3D" id="3.30.70.100">
    <property type="match status" value="2"/>
</dbReference>
<feature type="region of interest" description="Disordered" evidence="1">
    <location>
        <begin position="234"/>
        <end position="256"/>
    </location>
</feature>
<feature type="compositionally biased region" description="Basic and acidic residues" evidence="1">
    <location>
        <begin position="150"/>
        <end position="164"/>
    </location>
</feature>
<dbReference type="Proteomes" id="UP000243459">
    <property type="component" value="Chromosome 7"/>
</dbReference>
<dbReference type="PROSITE" id="PS50846">
    <property type="entry name" value="HMA_2"/>
    <property type="match status" value="2"/>
</dbReference>
<dbReference type="OMA" id="HCEGCVT"/>
<name>A0A5P1EFY5_ASPOF</name>
<feature type="region of interest" description="Disordered" evidence="1">
    <location>
        <begin position="140"/>
        <end position="166"/>
    </location>
</feature>
<keyword evidence="4" id="KW-1185">Reference proteome</keyword>
<gene>
    <name evidence="3" type="ORF">A4U43_C07F18410</name>
</gene>
<reference evidence="4" key="1">
    <citation type="journal article" date="2017" name="Nat. Commun.">
        <title>The asparagus genome sheds light on the origin and evolution of a young Y chromosome.</title>
        <authorList>
            <person name="Harkess A."/>
            <person name="Zhou J."/>
            <person name="Xu C."/>
            <person name="Bowers J.E."/>
            <person name="Van der Hulst R."/>
            <person name="Ayyampalayam S."/>
            <person name="Mercati F."/>
            <person name="Riccardi P."/>
            <person name="McKain M.R."/>
            <person name="Kakrana A."/>
            <person name="Tang H."/>
            <person name="Ray J."/>
            <person name="Groenendijk J."/>
            <person name="Arikit S."/>
            <person name="Mathioni S.M."/>
            <person name="Nakano M."/>
            <person name="Shan H."/>
            <person name="Telgmann-Rauber A."/>
            <person name="Kanno A."/>
            <person name="Yue Z."/>
            <person name="Chen H."/>
            <person name="Li W."/>
            <person name="Chen Y."/>
            <person name="Xu X."/>
            <person name="Zhang Y."/>
            <person name="Luo S."/>
            <person name="Chen H."/>
            <person name="Gao J."/>
            <person name="Mao Z."/>
            <person name="Pires J.C."/>
            <person name="Luo M."/>
            <person name="Kudrna D."/>
            <person name="Wing R.A."/>
            <person name="Meyers B.C."/>
            <person name="Yi K."/>
            <person name="Kong H."/>
            <person name="Lavrijsen P."/>
            <person name="Sunseri F."/>
            <person name="Falavigna A."/>
            <person name="Ye Y."/>
            <person name="Leebens-Mack J.H."/>
            <person name="Chen G."/>
        </authorList>
    </citation>
    <scope>NUCLEOTIDE SEQUENCE [LARGE SCALE GENOMIC DNA]</scope>
    <source>
        <strain evidence="4">cv. DH0086</strain>
    </source>
</reference>
<protein>
    <recommendedName>
        <fullName evidence="2">HMA domain-containing protein</fullName>
    </recommendedName>
</protein>
<feature type="region of interest" description="Disordered" evidence="1">
    <location>
        <begin position="54"/>
        <end position="73"/>
    </location>
</feature>
<dbReference type="InterPro" id="IPR044594">
    <property type="entry name" value="HIPP01/3/5/6"/>
</dbReference>
<dbReference type="InterPro" id="IPR006121">
    <property type="entry name" value="HMA_dom"/>
</dbReference>
<evidence type="ECO:0000259" key="2">
    <source>
        <dbReference type="PROSITE" id="PS50846"/>
    </source>
</evidence>
<dbReference type="SUPFAM" id="SSF55008">
    <property type="entry name" value="HMA, heavy metal-associated domain"/>
    <property type="match status" value="2"/>
</dbReference>
<dbReference type="PANTHER" id="PTHR46413:SF1">
    <property type="entry name" value="HEAVY METAL-ASSOCIATED ISOPRENYLATED PLANT PROTEIN 6"/>
    <property type="match status" value="1"/>
</dbReference>
<dbReference type="InterPro" id="IPR036163">
    <property type="entry name" value="HMA_dom_sf"/>
</dbReference>
<accession>A0A5P1EFY5</accession>
<dbReference type="Pfam" id="PF00403">
    <property type="entry name" value="HMA"/>
    <property type="match status" value="2"/>
</dbReference>
<feature type="domain" description="HMA" evidence="2">
    <location>
        <begin position="167"/>
        <end position="230"/>
    </location>
</feature>
<sequence length="303" mass="33357">MDHLGAYERAYIDPSGPSNTAHRTPFSFQFPENQWERNEEEEEEEVAAAVAGGAAIEEGAKDEGGGCKETKKEGGGGPINVVLKVDMHCDGCCDEVRKTLRGVLGVEKVTADIESNKLTVIGKVDPIKIRDLVQSKSRKKVELISPQPKKNKDGKKEDAPESKEPSLVTVELKIRLHCEGCTKKIRKKIMGIKGVASLSMDPAKDQVTVKGIMDVKSLVGTLKEKMKRPVEIIPPKKEKGCDGKGRDNGGNKKKKEEEAKGYCEGKKVEYCYGGDYICPELYMEMVHAPQLFSDENPNACFIM</sequence>
<dbReference type="CDD" id="cd00371">
    <property type="entry name" value="HMA"/>
    <property type="match status" value="2"/>
</dbReference>
<dbReference type="GO" id="GO:0046872">
    <property type="term" value="F:metal ion binding"/>
    <property type="evidence" value="ECO:0007669"/>
    <property type="project" value="InterPro"/>
</dbReference>
<dbReference type="PANTHER" id="PTHR46413">
    <property type="entry name" value="HEAVY METAL-ASSOCIATED ISOPRENYLATED PLANT PROTEIN 6"/>
    <property type="match status" value="1"/>
</dbReference>
<proteinExistence type="predicted"/>
<evidence type="ECO:0000313" key="4">
    <source>
        <dbReference type="Proteomes" id="UP000243459"/>
    </source>
</evidence>
<evidence type="ECO:0000313" key="3">
    <source>
        <dbReference type="EMBL" id="ONK63739.1"/>
    </source>
</evidence>
<feature type="compositionally biased region" description="Basic and acidic residues" evidence="1">
    <location>
        <begin position="58"/>
        <end position="73"/>
    </location>
</feature>
<evidence type="ECO:0000256" key="1">
    <source>
        <dbReference type="SAM" id="MobiDB-lite"/>
    </source>
</evidence>
<dbReference type="EMBL" id="CM007387">
    <property type="protein sequence ID" value="ONK63739.1"/>
    <property type="molecule type" value="Genomic_DNA"/>
</dbReference>
<dbReference type="AlphaFoldDB" id="A0A5P1EFY5"/>
<dbReference type="Gramene" id="ONK63739">
    <property type="protein sequence ID" value="ONK63739"/>
    <property type="gene ID" value="A4U43_C07F18410"/>
</dbReference>
<organism evidence="3 4">
    <name type="scientific">Asparagus officinalis</name>
    <name type="common">Garden asparagus</name>
    <dbReference type="NCBI Taxonomy" id="4686"/>
    <lineage>
        <taxon>Eukaryota</taxon>
        <taxon>Viridiplantae</taxon>
        <taxon>Streptophyta</taxon>
        <taxon>Embryophyta</taxon>
        <taxon>Tracheophyta</taxon>
        <taxon>Spermatophyta</taxon>
        <taxon>Magnoliopsida</taxon>
        <taxon>Liliopsida</taxon>
        <taxon>Asparagales</taxon>
        <taxon>Asparagaceae</taxon>
        <taxon>Asparagoideae</taxon>
        <taxon>Asparagus</taxon>
    </lineage>
</organism>